<accession>A0A4V1INK7</accession>
<evidence type="ECO:0000313" key="2">
    <source>
        <dbReference type="Proteomes" id="UP000257039"/>
    </source>
</evidence>
<protein>
    <recommendedName>
        <fullName evidence="3">WbqC family protein</fullName>
    </recommendedName>
</protein>
<dbReference type="Proteomes" id="UP000257039">
    <property type="component" value="Unassembled WGS sequence"/>
</dbReference>
<sequence length="236" mass="27812">MKVAIMQPYLLPYIGYFQLINVVDQFVIYDRIEFTKKSWIKRNRYLSNHQAKYFSLPIKKDHDYLSIIERQLAPDAQQDLNKLLRQFEHAYHKAPYLLYVKPLLKDIFTVKNYNLFWFIFHSLTKVLSYLHIKTPLIVSSDIKQIDHSLRSEQKVISICQSLGATQYINPIGGKQLYNHCAFNAAGIKLAFLKPNAIEYTQLGRTFVPWLSILDVMMFNSIEKIQQLLQQFTLETE</sequence>
<evidence type="ECO:0000313" key="1">
    <source>
        <dbReference type="EMBL" id="RDH44071.1"/>
    </source>
</evidence>
<keyword evidence="2" id="KW-1185">Reference proteome</keyword>
<dbReference type="EMBL" id="NDXW01000001">
    <property type="protein sequence ID" value="RDH44071.1"/>
    <property type="molecule type" value="Genomic_DNA"/>
</dbReference>
<evidence type="ECO:0008006" key="3">
    <source>
        <dbReference type="Google" id="ProtNLM"/>
    </source>
</evidence>
<comment type="caution">
    <text evidence="1">The sequence shown here is derived from an EMBL/GenBank/DDBJ whole genome shotgun (WGS) entry which is preliminary data.</text>
</comment>
<dbReference type="InterPro" id="IPR014985">
    <property type="entry name" value="WbqC"/>
</dbReference>
<gene>
    <name evidence="1" type="ORF">B9G39_11775</name>
</gene>
<dbReference type="AlphaFoldDB" id="A0A4V1INK7"/>
<organism evidence="1 2">
    <name type="scientific">Zooshikella ganghwensis</name>
    <dbReference type="NCBI Taxonomy" id="202772"/>
    <lineage>
        <taxon>Bacteria</taxon>
        <taxon>Pseudomonadati</taxon>
        <taxon>Pseudomonadota</taxon>
        <taxon>Gammaproteobacteria</taxon>
        <taxon>Oceanospirillales</taxon>
        <taxon>Zooshikellaceae</taxon>
        <taxon>Zooshikella</taxon>
    </lineage>
</organism>
<proteinExistence type="predicted"/>
<name>A0A4V1INK7_9GAMM</name>
<reference evidence="1 2" key="1">
    <citation type="submission" date="2017-04" db="EMBL/GenBank/DDBJ databases">
        <title>Draft genome sequence of Zooshikella ganghwensis VG4 isolated from Red Sea sediments.</title>
        <authorList>
            <person name="Rehman Z."/>
            <person name="Alam I."/>
            <person name="Kamau A."/>
            <person name="Bajic V."/>
            <person name="Leiknes T."/>
        </authorList>
    </citation>
    <scope>NUCLEOTIDE SEQUENCE [LARGE SCALE GENOMIC DNA]</scope>
    <source>
        <strain evidence="1 2">VG4</strain>
    </source>
</reference>
<dbReference type="Pfam" id="PF08889">
    <property type="entry name" value="WbqC"/>
    <property type="match status" value="1"/>
</dbReference>